<dbReference type="EMBL" id="KB469314">
    <property type="protein sequence ID" value="EPQ50735.1"/>
    <property type="molecule type" value="Genomic_DNA"/>
</dbReference>
<dbReference type="KEGG" id="gtr:GLOTRDRAFT_8545"/>
<evidence type="ECO:0000313" key="9">
    <source>
        <dbReference type="Proteomes" id="UP000030669"/>
    </source>
</evidence>
<comment type="subcellular location">
    <subcellularLocation>
        <location evidence="1">Mitochondrion</location>
    </subcellularLocation>
</comment>
<feature type="region of interest" description="Disordered" evidence="7">
    <location>
        <begin position="76"/>
        <end position="97"/>
    </location>
</feature>
<dbReference type="HOGENOM" id="CLU_150777_0_1_1"/>
<feature type="non-terminal residue" evidence="8">
    <location>
        <position position="97"/>
    </location>
</feature>
<evidence type="ECO:0000256" key="7">
    <source>
        <dbReference type="SAM" id="MobiDB-lite"/>
    </source>
</evidence>
<keyword evidence="4" id="KW-0496">Mitochondrion</keyword>
<dbReference type="OrthoDB" id="2257454at2759"/>
<dbReference type="InterPro" id="IPR013219">
    <property type="entry name" value="Ribosomal_mS33"/>
</dbReference>
<dbReference type="OMA" id="MKAQCQV"/>
<gene>
    <name evidence="8" type="ORF">GLOTRDRAFT_8545</name>
</gene>
<protein>
    <recommendedName>
        <fullName evidence="6">Small ribosomal subunit protein mS33</fullName>
    </recommendedName>
</protein>
<dbReference type="AlphaFoldDB" id="S7R8U0"/>
<dbReference type="GO" id="GO:0005739">
    <property type="term" value="C:mitochondrion"/>
    <property type="evidence" value="ECO:0007669"/>
    <property type="project" value="UniProtKB-SubCell"/>
</dbReference>
<dbReference type="RefSeq" id="XP_007870810.1">
    <property type="nucleotide sequence ID" value="XM_007872619.1"/>
</dbReference>
<dbReference type="eggNOG" id="KOG4844">
    <property type="taxonomic scope" value="Eukaryota"/>
</dbReference>
<dbReference type="Pfam" id="PF08293">
    <property type="entry name" value="MRP-S33"/>
    <property type="match status" value="1"/>
</dbReference>
<comment type="similarity">
    <text evidence="2">Belongs to the mitochondrion-specific ribosomal protein mS33 family.</text>
</comment>
<dbReference type="PANTHER" id="PTHR13362">
    <property type="entry name" value="MITOCHONDRIAL RIBOSOMAL PROTEIN S33"/>
    <property type="match status" value="1"/>
</dbReference>
<keyword evidence="3" id="KW-0689">Ribosomal protein</keyword>
<dbReference type="GO" id="GO:0005840">
    <property type="term" value="C:ribosome"/>
    <property type="evidence" value="ECO:0007669"/>
    <property type="project" value="UniProtKB-KW"/>
</dbReference>
<evidence type="ECO:0000256" key="5">
    <source>
        <dbReference type="ARBA" id="ARBA00023274"/>
    </source>
</evidence>
<evidence type="ECO:0000256" key="6">
    <source>
        <dbReference type="ARBA" id="ARBA00035132"/>
    </source>
</evidence>
<proteinExistence type="inferred from homology"/>
<name>S7R8U0_GLOTA</name>
<dbReference type="GeneID" id="19309195"/>
<keyword evidence="5" id="KW-0687">Ribonucleoprotein</keyword>
<keyword evidence="9" id="KW-1185">Reference proteome</keyword>
<evidence type="ECO:0000256" key="1">
    <source>
        <dbReference type="ARBA" id="ARBA00004173"/>
    </source>
</evidence>
<accession>S7R8U0</accession>
<organism evidence="8 9">
    <name type="scientific">Gloeophyllum trabeum (strain ATCC 11539 / FP-39264 / Madison 617)</name>
    <name type="common">Brown rot fungus</name>
    <dbReference type="NCBI Taxonomy" id="670483"/>
    <lineage>
        <taxon>Eukaryota</taxon>
        <taxon>Fungi</taxon>
        <taxon>Dikarya</taxon>
        <taxon>Basidiomycota</taxon>
        <taxon>Agaricomycotina</taxon>
        <taxon>Agaricomycetes</taxon>
        <taxon>Gloeophyllales</taxon>
        <taxon>Gloeophyllaceae</taxon>
        <taxon>Gloeophyllum</taxon>
    </lineage>
</organism>
<dbReference type="Proteomes" id="UP000030669">
    <property type="component" value="Unassembled WGS sequence"/>
</dbReference>
<evidence type="ECO:0000256" key="3">
    <source>
        <dbReference type="ARBA" id="ARBA00022980"/>
    </source>
</evidence>
<evidence type="ECO:0000256" key="4">
    <source>
        <dbReference type="ARBA" id="ARBA00023128"/>
    </source>
</evidence>
<evidence type="ECO:0000313" key="8">
    <source>
        <dbReference type="EMBL" id="EPQ50735.1"/>
    </source>
</evidence>
<evidence type="ECO:0000256" key="2">
    <source>
        <dbReference type="ARBA" id="ARBA00008970"/>
    </source>
</evidence>
<reference evidence="8 9" key="1">
    <citation type="journal article" date="2012" name="Science">
        <title>The Paleozoic origin of enzymatic lignin decomposition reconstructed from 31 fungal genomes.</title>
        <authorList>
            <person name="Floudas D."/>
            <person name="Binder M."/>
            <person name="Riley R."/>
            <person name="Barry K."/>
            <person name="Blanchette R.A."/>
            <person name="Henrissat B."/>
            <person name="Martinez A.T."/>
            <person name="Otillar R."/>
            <person name="Spatafora J.W."/>
            <person name="Yadav J.S."/>
            <person name="Aerts A."/>
            <person name="Benoit I."/>
            <person name="Boyd A."/>
            <person name="Carlson A."/>
            <person name="Copeland A."/>
            <person name="Coutinho P.M."/>
            <person name="de Vries R.P."/>
            <person name="Ferreira P."/>
            <person name="Findley K."/>
            <person name="Foster B."/>
            <person name="Gaskell J."/>
            <person name="Glotzer D."/>
            <person name="Gorecki P."/>
            <person name="Heitman J."/>
            <person name="Hesse C."/>
            <person name="Hori C."/>
            <person name="Igarashi K."/>
            <person name="Jurgens J.A."/>
            <person name="Kallen N."/>
            <person name="Kersten P."/>
            <person name="Kohler A."/>
            <person name="Kuees U."/>
            <person name="Kumar T.K.A."/>
            <person name="Kuo A."/>
            <person name="LaButti K."/>
            <person name="Larrondo L.F."/>
            <person name="Lindquist E."/>
            <person name="Ling A."/>
            <person name="Lombard V."/>
            <person name="Lucas S."/>
            <person name="Lundell T."/>
            <person name="Martin R."/>
            <person name="McLaughlin D.J."/>
            <person name="Morgenstern I."/>
            <person name="Morin E."/>
            <person name="Murat C."/>
            <person name="Nagy L.G."/>
            <person name="Nolan M."/>
            <person name="Ohm R.A."/>
            <person name="Patyshakuliyeva A."/>
            <person name="Rokas A."/>
            <person name="Ruiz-Duenas F.J."/>
            <person name="Sabat G."/>
            <person name="Salamov A."/>
            <person name="Samejima M."/>
            <person name="Schmutz J."/>
            <person name="Slot J.C."/>
            <person name="St John F."/>
            <person name="Stenlid J."/>
            <person name="Sun H."/>
            <person name="Sun S."/>
            <person name="Syed K."/>
            <person name="Tsang A."/>
            <person name="Wiebenga A."/>
            <person name="Young D."/>
            <person name="Pisabarro A."/>
            <person name="Eastwood D.C."/>
            <person name="Martin F."/>
            <person name="Cullen D."/>
            <person name="Grigoriev I.V."/>
            <person name="Hibbett D.S."/>
        </authorList>
    </citation>
    <scope>NUCLEOTIDE SEQUENCE [LARGE SCALE GENOMIC DNA]</scope>
    <source>
        <strain evidence="8 9">ATCC 11539</strain>
    </source>
</reference>
<sequence length="97" mass="11110">SVAPSALAALNRVRCQIFQTAYNPTSIRTGAKYLRRRLRGPSMVKYYPPYEALSIAKIMKQYPEWDIVDEAEQQRLRDIEDKKKRGKGAPKKAKARG</sequence>
<dbReference type="STRING" id="670483.S7R8U0"/>
<dbReference type="GO" id="GO:1990904">
    <property type="term" value="C:ribonucleoprotein complex"/>
    <property type="evidence" value="ECO:0007669"/>
    <property type="project" value="UniProtKB-KW"/>
</dbReference>
<feature type="non-terminal residue" evidence="8">
    <location>
        <position position="1"/>
    </location>
</feature>
<dbReference type="PANTHER" id="PTHR13362:SF2">
    <property type="entry name" value="SMALL RIBOSOMAL SUBUNIT PROTEIN MS33"/>
    <property type="match status" value="1"/>
</dbReference>
<feature type="compositionally biased region" description="Basic residues" evidence="7">
    <location>
        <begin position="84"/>
        <end position="97"/>
    </location>
</feature>